<evidence type="ECO:0000256" key="1">
    <source>
        <dbReference type="SAM" id="MobiDB-lite"/>
    </source>
</evidence>
<dbReference type="HOGENOM" id="CLU_2400590_0_0_1"/>
<dbReference type="AlphaFoldDB" id="A0A0C3PW65"/>
<feature type="region of interest" description="Disordered" evidence="1">
    <location>
        <begin position="1"/>
        <end position="21"/>
    </location>
</feature>
<sequence>MLLTRSAGEHGRKSIKTDSLRDAARRKKRIVCALRPRDYDLVKDSVQEVSVSTEYTDGDNQSTNTPIGQKRYRSLPSATYSNQLRNTIMLRAW</sequence>
<feature type="compositionally biased region" description="Basic and acidic residues" evidence="1">
    <location>
        <begin position="7"/>
        <end position="21"/>
    </location>
</feature>
<dbReference type="Proteomes" id="UP000054217">
    <property type="component" value="Unassembled WGS sequence"/>
</dbReference>
<reference evidence="3" key="2">
    <citation type="submission" date="2015-01" db="EMBL/GenBank/DDBJ databases">
        <title>Evolutionary Origins and Diversification of the Mycorrhizal Mutualists.</title>
        <authorList>
            <consortium name="DOE Joint Genome Institute"/>
            <consortium name="Mycorrhizal Genomics Consortium"/>
            <person name="Kohler A."/>
            <person name="Kuo A."/>
            <person name="Nagy L.G."/>
            <person name="Floudas D."/>
            <person name="Copeland A."/>
            <person name="Barry K.W."/>
            <person name="Cichocki N."/>
            <person name="Veneault-Fourrey C."/>
            <person name="LaButti K."/>
            <person name="Lindquist E.A."/>
            <person name="Lipzen A."/>
            <person name="Lundell T."/>
            <person name="Morin E."/>
            <person name="Murat C."/>
            <person name="Riley R."/>
            <person name="Ohm R."/>
            <person name="Sun H."/>
            <person name="Tunlid A."/>
            <person name="Henrissat B."/>
            <person name="Grigoriev I.V."/>
            <person name="Hibbett D.S."/>
            <person name="Martin F."/>
        </authorList>
    </citation>
    <scope>NUCLEOTIDE SEQUENCE [LARGE SCALE GENOMIC DNA]</scope>
    <source>
        <strain evidence="3">Marx 270</strain>
    </source>
</reference>
<keyword evidence="3" id="KW-1185">Reference proteome</keyword>
<dbReference type="InParanoid" id="A0A0C3PW65"/>
<organism evidence="2 3">
    <name type="scientific">Pisolithus tinctorius Marx 270</name>
    <dbReference type="NCBI Taxonomy" id="870435"/>
    <lineage>
        <taxon>Eukaryota</taxon>
        <taxon>Fungi</taxon>
        <taxon>Dikarya</taxon>
        <taxon>Basidiomycota</taxon>
        <taxon>Agaricomycotina</taxon>
        <taxon>Agaricomycetes</taxon>
        <taxon>Agaricomycetidae</taxon>
        <taxon>Boletales</taxon>
        <taxon>Sclerodermatineae</taxon>
        <taxon>Pisolithaceae</taxon>
        <taxon>Pisolithus</taxon>
    </lineage>
</organism>
<evidence type="ECO:0000313" key="2">
    <source>
        <dbReference type="EMBL" id="KIO13134.1"/>
    </source>
</evidence>
<reference evidence="2 3" key="1">
    <citation type="submission" date="2014-04" db="EMBL/GenBank/DDBJ databases">
        <authorList>
            <consortium name="DOE Joint Genome Institute"/>
            <person name="Kuo A."/>
            <person name="Kohler A."/>
            <person name="Costa M.D."/>
            <person name="Nagy L.G."/>
            <person name="Floudas D."/>
            <person name="Copeland A."/>
            <person name="Barry K.W."/>
            <person name="Cichocki N."/>
            <person name="Veneault-Fourrey C."/>
            <person name="LaButti K."/>
            <person name="Lindquist E.A."/>
            <person name="Lipzen A."/>
            <person name="Lundell T."/>
            <person name="Morin E."/>
            <person name="Murat C."/>
            <person name="Sun H."/>
            <person name="Tunlid A."/>
            <person name="Henrissat B."/>
            <person name="Grigoriev I.V."/>
            <person name="Hibbett D.S."/>
            <person name="Martin F."/>
            <person name="Nordberg H.P."/>
            <person name="Cantor M.N."/>
            <person name="Hua S.X."/>
        </authorList>
    </citation>
    <scope>NUCLEOTIDE SEQUENCE [LARGE SCALE GENOMIC DNA]</scope>
    <source>
        <strain evidence="2 3">Marx 270</strain>
    </source>
</reference>
<accession>A0A0C3PW65</accession>
<protein>
    <submittedName>
        <fullName evidence="2">Uncharacterized protein</fullName>
    </submittedName>
</protein>
<evidence type="ECO:0000313" key="3">
    <source>
        <dbReference type="Proteomes" id="UP000054217"/>
    </source>
</evidence>
<dbReference type="EMBL" id="KN831946">
    <property type="protein sequence ID" value="KIO13134.1"/>
    <property type="molecule type" value="Genomic_DNA"/>
</dbReference>
<name>A0A0C3PW65_PISTI</name>
<proteinExistence type="predicted"/>
<gene>
    <name evidence="2" type="ORF">M404DRAFT_992712</name>
</gene>